<dbReference type="GO" id="GO:0045259">
    <property type="term" value="C:proton-transporting ATP synthase complex"/>
    <property type="evidence" value="ECO:0007669"/>
    <property type="project" value="UniProtKB-KW"/>
</dbReference>
<reference evidence="11 12" key="1">
    <citation type="submission" date="2019-01" db="EMBL/GenBank/DDBJ databases">
        <authorList>
            <consortium name="Pathogen Informatics"/>
        </authorList>
    </citation>
    <scope>NUCLEOTIDE SEQUENCE [LARGE SCALE GENOMIC DNA]</scope>
    <source>
        <strain evidence="11 12">NCTC10112</strain>
    </source>
</reference>
<dbReference type="Gene3D" id="3.40.50.12240">
    <property type="match status" value="1"/>
</dbReference>
<dbReference type="GO" id="GO:0046933">
    <property type="term" value="F:proton-transporting ATP synthase activity, rotational mechanism"/>
    <property type="evidence" value="ECO:0007669"/>
    <property type="project" value="InterPro"/>
</dbReference>
<dbReference type="KEGG" id="mob:NCTC10112_00154"/>
<dbReference type="SUPFAM" id="SSF52540">
    <property type="entry name" value="P-loop containing nucleoside triphosphate hydrolases"/>
    <property type="match status" value="1"/>
</dbReference>
<evidence type="ECO:0000313" key="12">
    <source>
        <dbReference type="Proteomes" id="UP000290482"/>
    </source>
</evidence>
<dbReference type="Pfam" id="PF00006">
    <property type="entry name" value="ATP-synt_ab"/>
    <property type="match status" value="1"/>
</dbReference>
<dbReference type="RefSeq" id="WP_022936051.1">
    <property type="nucleotide sequence ID" value="NZ_LR214940.1"/>
</dbReference>
<evidence type="ECO:0000256" key="1">
    <source>
        <dbReference type="ARBA" id="ARBA00022448"/>
    </source>
</evidence>
<protein>
    <submittedName>
        <fullName evidence="11">ATP synthase F0F1 subunit alpha</fullName>
        <ecNumber evidence="11">3.6.3.14</ecNumber>
        <ecNumber evidence="11">3.6.3.15</ecNumber>
    </submittedName>
</protein>
<dbReference type="NCBIfam" id="NF045936">
    <property type="entry name" value="MSC_0619_alpha"/>
    <property type="match status" value="1"/>
</dbReference>
<feature type="domain" description="AAA+ ATPase" evidence="10">
    <location>
        <begin position="148"/>
        <end position="330"/>
    </location>
</feature>
<dbReference type="PROSITE" id="PS00152">
    <property type="entry name" value="ATPASE_ALPHA_BETA"/>
    <property type="match status" value="1"/>
</dbReference>
<keyword evidence="2" id="KW-0547">Nucleotide-binding</keyword>
<dbReference type="PANTHER" id="PTHR48082">
    <property type="entry name" value="ATP SYNTHASE SUBUNIT ALPHA, MITOCHONDRIAL"/>
    <property type="match status" value="1"/>
</dbReference>
<dbReference type="PANTHER" id="PTHR48082:SF2">
    <property type="entry name" value="ATP SYNTHASE SUBUNIT ALPHA, MITOCHONDRIAL"/>
    <property type="match status" value="1"/>
</dbReference>
<dbReference type="InterPro" id="IPR020003">
    <property type="entry name" value="ATPase_a/bsu_AS"/>
</dbReference>
<dbReference type="InterPro" id="IPR000194">
    <property type="entry name" value="ATPase_F1/V1/A1_a/bsu_nucl-bd"/>
</dbReference>
<evidence type="ECO:0000256" key="9">
    <source>
        <dbReference type="ARBA" id="ARBA00023310"/>
    </source>
</evidence>
<dbReference type="OrthoDB" id="9803053at2"/>
<evidence type="ECO:0000259" key="10">
    <source>
        <dbReference type="SMART" id="SM00382"/>
    </source>
</evidence>
<dbReference type="GO" id="GO:0016787">
    <property type="term" value="F:hydrolase activity"/>
    <property type="evidence" value="ECO:0007669"/>
    <property type="project" value="UniProtKB-KW"/>
</dbReference>
<dbReference type="InterPro" id="IPR003593">
    <property type="entry name" value="AAA+_ATPase"/>
</dbReference>
<organism evidence="11 12">
    <name type="scientific">Metamycoplasma orale</name>
    <name type="common">Mycoplasma orale</name>
    <dbReference type="NCBI Taxonomy" id="2121"/>
    <lineage>
        <taxon>Bacteria</taxon>
        <taxon>Bacillati</taxon>
        <taxon>Mycoplasmatota</taxon>
        <taxon>Mycoplasmoidales</taxon>
        <taxon>Metamycoplasmataceae</taxon>
        <taxon>Metamycoplasma</taxon>
    </lineage>
</organism>
<gene>
    <name evidence="11" type="primary">atpA_1</name>
    <name evidence="11" type="ORF">NCTC10112_00154</name>
</gene>
<keyword evidence="9" id="KW-0066">ATP synthesis</keyword>
<sequence>MLESNTSLRIEAIFDYIVKIKGKYSYKQNQIFQLKRDKNIKFFLISATIDSAYLITNKNDVELIIGDELIESKEDFLISTKENYFGKIIDIYGNIIWPQNSLKETNIKSLAAKNPIFGNVHDLMTVKPLNEQLHTGIISIDLLIPIGKGQRELIIGDRQTGKTHIAINTIINQAKNNTKCIYVAIGQKSETLTAIYETLAKYNVLQNTIIIDAPSRSAYEQYLAPYVAMAHAENISYSDDCLIVFDDLTKHANIFREIALLIDKPVGKEAMPGNMFYAHSSLLERAGSFVNRKTITALPILQTIDGDITSLISSNVISITDGQIVTSADLFASGKLPAINIDLSVSRLGSSVQSQDTTKIAKEIGKIFKKYKYQMKLAMLDYELNKETSTLFRKGKLIDKMFLQRGFSLYSYNFVIFMTKIISWDLLKGVKLKDEQKVLNLLNILINSNEQAKTIFNNVRNGIKIDEELARDYFSFCLQQYSNYFNLGWQLDYKHDFMDLDQSEIIEIAKKVGDL</sequence>
<dbReference type="GO" id="GO:0005524">
    <property type="term" value="F:ATP binding"/>
    <property type="evidence" value="ECO:0007669"/>
    <property type="project" value="UniProtKB-KW"/>
</dbReference>
<keyword evidence="8" id="KW-0139">CF(1)</keyword>
<evidence type="ECO:0000256" key="4">
    <source>
        <dbReference type="ARBA" id="ARBA00022840"/>
    </source>
</evidence>
<keyword evidence="11" id="KW-0378">Hydrolase</keyword>
<evidence type="ECO:0000256" key="6">
    <source>
        <dbReference type="ARBA" id="ARBA00023065"/>
    </source>
</evidence>
<keyword evidence="12" id="KW-1185">Reference proteome</keyword>
<name>A0A448ZVN6_METOS</name>
<keyword evidence="1" id="KW-0813">Transport</keyword>
<dbReference type="AlphaFoldDB" id="A0A448ZVN6"/>
<dbReference type="Proteomes" id="UP000290482">
    <property type="component" value="Chromosome"/>
</dbReference>
<dbReference type="EC" id="3.6.3.15" evidence="11"/>
<keyword evidence="4" id="KW-0067">ATP-binding</keyword>
<evidence type="ECO:0000256" key="8">
    <source>
        <dbReference type="ARBA" id="ARBA00023196"/>
    </source>
</evidence>
<proteinExistence type="predicted"/>
<dbReference type="SMART" id="SM00382">
    <property type="entry name" value="AAA"/>
    <property type="match status" value="1"/>
</dbReference>
<dbReference type="FunFam" id="3.40.50.300:FF:004039">
    <property type="entry name" value="ATP synthase subunit alpha, mitochondrial"/>
    <property type="match status" value="1"/>
</dbReference>
<evidence type="ECO:0000256" key="5">
    <source>
        <dbReference type="ARBA" id="ARBA00022967"/>
    </source>
</evidence>
<evidence type="ECO:0000256" key="7">
    <source>
        <dbReference type="ARBA" id="ARBA00023136"/>
    </source>
</evidence>
<dbReference type="EC" id="3.6.3.14" evidence="11"/>
<keyword evidence="7" id="KW-0472">Membrane</keyword>
<dbReference type="InterPro" id="IPR005294">
    <property type="entry name" value="ATP_synth_F1_asu"/>
</dbReference>
<keyword evidence="3" id="KW-0375">Hydrogen ion transport</keyword>
<evidence type="ECO:0000256" key="2">
    <source>
        <dbReference type="ARBA" id="ARBA00022741"/>
    </source>
</evidence>
<keyword evidence="5" id="KW-1278">Translocase</keyword>
<dbReference type="NCBIfam" id="NF005523">
    <property type="entry name" value="PRK07165.1"/>
    <property type="match status" value="1"/>
</dbReference>
<dbReference type="EMBL" id="LR214940">
    <property type="protein sequence ID" value="VEU55296.1"/>
    <property type="molecule type" value="Genomic_DNA"/>
</dbReference>
<accession>A0A448ZVN6</accession>
<dbReference type="GO" id="GO:0043531">
    <property type="term" value="F:ADP binding"/>
    <property type="evidence" value="ECO:0007669"/>
    <property type="project" value="TreeGrafter"/>
</dbReference>
<dbReference type="InterPro" id="IPR027417">
    <property type="entry name" value="P-loop_NTPase"/>
</dbReference>
<evidence type="ECO:0000313" key="11">
    <source>
        <dbReference type="EMBL" id="VEU55296.1"/>
    </source>
</evidence>
<evidence type="ECO:0000256" key="3">
    <source>
        <dbReference type="ARBA" id="ARBA00022781"/>
    </source>
</evidence>
<keyword evidence="6" id="KW-0406">Ion transport</keyword>